<dbReference type="CDD" id="cd04590">
    <property type="entry name" value="CBS_pair_CorC_HlyC_assoc"/>
    <property type="match status" value="1"/>
</dbReference>
<protein>
    <submittedName>
        <fullName evidence="9">Hemolysins and related proteins containing CBS domains</fullName>
    </submittedName>
</protein>
<evidence type="ECO:0000256" key="6">
    <source>
        <dbReference type="ARBA" id="ARBA00022989"/>
    </source>
</evidence>
<evidence type="ECO:0000256" key="7">
    <source>
        <dbReference type="ARBA" id="ARBA00023122"/>
    </source>
</evidence>
<dbReference type="PANTHER" id="PTHR22777">
    <property type="entry name" value="HEMOLYSIN-RELATED"/>
    <property type="match status" value="1"/>
</dbReference>
<dbReference type="InterPro" id="IPR002550">
    <property type="entry name" value="CNNM"/>
</dbReference>
<dbReference type="SUPFAM" id="SSF54631">
    <property type="entry name" value="CBS-domain pair"/>
    <property type="match status" value="1"/>
</dbReference>
<comment type="subcellular location">
    <subcellularLocation>
        <location evidence="1">Cell membrane</location>
        <topology evidence="1">Multi-pass membrane protein</topology>
    </subcellularLocation>
</comment>
<dbReference type="Proteomes" id="UP000029221">
    <property type="component" value="Unassembled WGS sequence"/>
</dbReference>
<dbReference type="PANTHER" id="PTHR22777:SF32">
    <property type="entry name" value="UPF0053 INNER MEMBRANE PROTEIN YFJD"/>
    <property type="match status" value="1"/>
</dbReference>
<dbReference type="InterPro" id="IPR005170">
    <property type="entry name" value="Transptr-assoc_dom"/>
</dbReference>
<gene>
    <name evidence="9" type="ORF">JCM19294_2799</name>
</gene>
<dbReference type="InterPro" id="IPR000644">
    <property type="entry name" value="CBS_dom"/>
</dbReference>
<evidence type="ECO:0000313" key="9">
    <source>
        <dbReference type="EMBL" id="GAK96017.1"/>
    </source>
</evidence>
<keyword evidence="4" id="KW-0812">Transmembrane</keyword>
<dbReference type="InterPro" id="IPR046342">
    <property type="entry name" value="CBS_dom_sf"/>
</dbReference>
<dbReference type="SMART" id="SM00116">
    <property type="entry name" value="CBS"/>
    <property type="match status" value="2"/>
</dbReference>
<dbReference type="InterPro" id="IPR044751">
    <property type="entry name" value="Ion_transp-like_CBS"/>
</dbReference>
<dbReference type="Gene3D" id="3.10.580.10">
    <property type="entry name" value="CBS-domain"/>
    <property type="match status" value="1"/>
</dbReference>
<dbReference type="Pfam" id="PF01595">
    <property type="entry name" value="CNNM"/>
    <property type="match status" value="1"/>
</dbReference>
<organism evidence="9 10">
    <name type="scientific">Nonlabens tegetincola</name>
    <dbReference type="NCBI Taxonomy" id="323273"/>
    <lineage>
        <taxon>Bacteria</taxon>
        <taxon>Pseudomonadati</taxon>
        <taxon>Bacteroidota</taxon>
        <taxon>Flavobacteriia</taxon>
        <taxon>Flavobacteriales</taxon>
        <taxon>Flavobacteriaceae</taxon>
        <taxon>Nonlabens</taxon>
    </lineage>
</organism>
<comment type="similarity">
    <text evidence="2">Belongs to the UPF0053 family.</text>
</comment>
<keyword evidence="10" id="KW-1185">Reference proteome</keyword>
<dbReference type="InterPro" id="IPR016169">
    <property type="entry name" value="FAD-bd_PCMH_sub2"/>
</dbReference>
<dbReference type="RefSeq" id="WP_042276921.1">
    <property type="nucleotide sequence ID" value="NZ_BBML01000001.1"/>
</dbReference>
<evidence type="ECO:0000256" key="2">
    <source>
        <dbReference type="ARBA" id="ARBA00006337"/>
    </source>
</evidence>
<evidence type="ECO:0000313" key="10">
    <source>
        <dbReference type="Proteomes" id="UP000029221"/>
    </source>
</evidence>
<accession>A0A090Q1H1</accession>
<keyword evidence="6" id="KW-1133">Transmembrane helix</keyword>
<dbReference type="AlphaFoldDB" id="A0A090Q1H1"/>
<dbReference type="GO" id="GO:0005886">
    <property type="term" value="C:plasma membrane"/>
    <property type="evidence" value="ECO:0007669"/>
    <property type="project" value="UniProtKB-SubCell"/>
</dbReference>
<dbReference type="NCBIfam" id="TIGR03520">
    <property type="entry name" value="GldE"/>
    <property type="match status" value="1"/>
</dbReference>
<dbReference type="Pfam" id="PF03471">
    <property type="entry name" value="CorC_HlyC"/>
    <property type="match status" value="1"/>
</dbReference>
<dbReference type="eggNOG" id="COG1253">
    <property type="taxonomic scope" value="Bacteria"/>
</dbReference>
<evidence type="ECO:0000256" key="8">
    <source>
        <dbReference type="ARBA" id="ARBA00023136"/>
    </source>
</evidence>
<dbReference type="SMART" id="SM01091">
    <property type="entry name" value="CorC_HlyC"/>
    <property type="match status" value="1"/>
</dbReference>
<evidence type="ECO:0000256" key="1">
    <source>
        <dbReference type="ARBA" id="ARBA00004651"/>
    </source>
</evidence>
<evidence type="ECO:0000256" key="3">
    <source>
        <dbReference type="ARBA" id="ARBA00022475"/>
    </source>
</evidence>
<keyword evidence="3" id="KW-1003">Cell membrane</keyword>
<comment type="caution">
    <text evidence="9">The sequence shown here is derived from an EMBL/GenBank/DDBJ whole genome shotgun (WGS) entry which is preliminary data.</text>
</comment>
<keyword evidence="8" id="KW-0472">Membrane</keyword>
<keyword evidence="5" id="KW-0677">Repeat</keyword>
<keyword evidence="7" id="KW-0129">CBS domain</keyword>
<dbReference type="GO" id="GO:0050660">
    <property type="term" value="F:flavin adenine dinucleotide binding"/>
    <property type="evidence" value="ECO:0007669"/>
    <property type="project" value="InterPro"/>
</dbReference>
<sequence length="434" mass="49574">MDPDPEHLPLLLVTQGEQALYLVIYLLLLICSALISGAEVAFFSLTSSELEEPNEAFTKQNVVSKLLERPKKLLATILIANNAINITSVLIFSLLGEQWFADIETSWIRFALEVLFATFLILLFGEIFPKVYANRNPIGFSNFMAVPLKVLDVLFSFLSLPMRFITLKIQDNLGSKKSNLTVSQLSQALELTDENDTTDEEQQLLQGIVNFGNTDTKNVMRNRTDVFALDESLPFREVITLVVDNGYSRIPVYKESIDQITGVLYVKDLLPYVDRKNYDWTKLLREAYFVPENKKLDDLLQEFQVQKKHLAIVVDEYGGTSGLISLEDIIEEIVGDISDEFDEEDLVYSQLDEKNYVFEGKTSLKDFYRVLDLDEEVIEQYENARGESETLAGFLLEQTGNFPRKLDKIKFKGFTFLVEAMDNKRIKQIKCTLP</sequence>
<proteinExistence type="inferred from homology"/>
<dbReference type="Pfam" id="PF00571">
    <property type="entry name" value="CBS"/>
    <property type="match status" value="2"/>
</dbReference>
<dbReference type="STRING" id="319236.BST91_10825"/>
<reference evidence="9" key="1">
    <citation type="journal article" date="2014" name="Genome Announc.">
        <title>Draft Genome Sequences of Marine Flavobacterium Nonlabens Strains NR17, NR24, NR27, NR32, NR33, and Ara13.</title>
        <authorList>
            <person name="Nakanishi M."/>
            <person name="Meirelles P."/>
            <person name="Suzuki R."/>
            <person name="Takatani N."/>
            <person name="Mino S."/>
            <person name="Suda W."/>
            <person name="Oshima K."/>
            <person name="Hattori M."/>
            <person name="Ohkuma M."/>
            <person name="Hosokawa M."/>
            <person name="Miyashita K."/>
            <person name="Thompson F.L."/>
            <person name="Niwa A."/>
            <person name="Sawabe T."/>
            <person name="Sawabe T."/>
        </authorList>
    </citation>
    <scope>NUCLEOTIDE SEQUENCE [LARGE SCALE GENOMIC DNA]</scope>
    <source>
        <strain evidence="9">JCM 19294</strain>
    </source>
</reference>
<dbReference type="FunFam" id="3.10.580.10:FF:000002">
    <property type="entry name" value="Magnesium/cobalt efflux protein CorC"/>
    <property type="match status" value="1"/>
</dbReference>
<dbReference type="Gene3D" id="3.30.465.10">
    <property type="match status" value="1"/>
</dbReference>
<evidence type="ECO:0000256" key="5">
    <source>
        <dbReference type="ARBA" id="ARBA00022737"/>
    </source>
</evidence>
<dbReference type="PROSITE" id="PS51846">
    <property type="entry name" value="CNNM"/>
    <property type="match status" value="1"/>
</dbReference>
<dbReference type="SUPFAM" id="SSF56176">
    <property type="entry name" value="FAD-binding/transporter-associated domain-like"/>
    <property type="match status" value="1"/>
</dbReference>
<name>A0A090Q1H1_9FLAO</name>
<dbReference type="PROSITE" id="PS51371">
    <property type="entry name" value="CBS"/>
    <property type="match status" value="2"/>
</dbReference>
<evidence type="ECO:0000256" key="4">
    <source>
        <dbReference type="ARBA" id="ARBA00022692"/>
    </source>
</evidence>
<dbReference type="InterPro" id="IPR019862">
    <property type="entry name" value="Motility-assoc_prot_GldE"/>
</dbReference>
<dbReference type="EMBL" id="BBML01000001">
    <property type="protein sequence ID" value="GAK96017.1"/>
    <property type="molecule type" value="Genomic_DNA"/>
</dbReference>
<dbReference type="InterPro" id="IPR036318">
    <property type="entry name" value="FAD-bd_PCMH-like_sf"/>
</dbReference>